<protein>
    <recommendedName>
        <fullName evidence="3">Saccharopine dehydrogenase NADP binding domain-containing protein</fullName>
    </recommendedName>
</protein>
<dbReference type="Gene3D" id="3.40.50.720">
    <property type="entry name" value="NAD(P)-binding Rossmann-like Domain"/>
    <property type="match status" value="1"/>
</dbReference>
<sequence>MPPSAALDLVLFGATGFTGWISAQYIARLAPRDLRWALAARSPDKLAAKLEELGRQFPDRVPPETIVAGLDEASAVKLAGSCKLVISTVGPFCRYGSELVKACAEAGTHYVDCTGEHTWVLDMIEKYDETARRTGALIIPQTAFESAPADLVSYKIAQTIREKYNLGTKDVTFSLHNLNGGASGGTIETFLSVIEVFGVSRLASSSQPLALSPAAVRTRPFSVQTRTPVFTHPVLGTLTSWLQATPDRAIVMRSWGLAQLYAPETLSYGANFAFAEFKRARNALEGLVVCVAIAVVSVGVLFAPFRWLARRVVMQPGFGPDQAAFNSGRQGSLEWRAVGVADDSDYDGEGRTKKREVLASLRYEDGDCYAITALLIVEAAFTILDLQKDGGVGEDCLARKIGGGVLTPACLGEPYIKRLDAVGTKLVVKEL</sequence>
<name>W7I6Q4_9PEZI</name>
<dbReference type="Pfam" id="PF03435">
    <property type="entry name" value="Sacchrp_dh_NADP"/>
    <property type="match status" value="1"/>
</dbReference>
<dbReference type="EMBL" id="KI966441">
    <property type="protein sequence ID" value="EWC44495.1"/>
    <property type="molecule type" value="Genomic_DNA"/>
</dbReference>
<evidence type="ECO:0000313" key="4">
    <source>
        <dbReference type="EMBL" id="EWC44495.1"/>
    </source>
</evidence>
<dbReference type="InterPro" id="IPR036291">
    <property type="entry name" value="NAD(P)-bd_dom_sf"/>
</dbReference>
<dbReference type="GO" id="GO:0005886">
    <property type="term" value="C:plasma membrane"/>
    <property type="evidence" value="ECO:0007669"/>
    <property type="project" value="TreeGrafter"/>
</dbReference>
<dbReference type="GO" id="GO:0009247">
    <property type="term" value="P:glycolipid biosynthetic process"/>
    <property type="evidence" value="ECO:0007669"/>
    <property type="project" value="TreeGrafter"/>
</dbReference>
<evidence type="ECO:0000259" key="3">
    <source>
        <dbReference type="Pfam" id="PF03435"/>
    </source>
</evidence>
<keyword evidence="5" id="KW-1185">Reference proteome</keyword>
<organism evidence="4 5">
    <name type="scientific">Drechslerella stenobrocha 248</name>
    <dbReference type="NCBI Taxonomy" id="1043628"/>
    <lineage>
        <taxon>Eukaryota</taxon>
        <taxon>Fungi</taxon>
        <taxon>Dikarya</taxon>
        <taxon>Ascomycota</taxon>
        <taxon>Pezizomycotina</taxon>
        <taxon>Orbiliomycetes</taxon>
        <taxon>Orbiliales</taxon>
        <taxon>Orbiliaceae</taxon>
        <taxon>Drechslerella</taxon>
    </lineage>
</organism>
<dbReference type="PANTHER" id="PTHR12286">
    <property type="entry name" value="SACCHAROPINE DEHYDROGENASE-LIKE OXIDOREDUCTASE"/>
    <property type="match status" value="1"/>
</dbReference>
<feature type="transmembrane region" description="Helical" evidence="2">
    <location>
        <begin position="287"/>
        <end position="308"/>
    </location>
</feature>
<dbReference type="InterPro" id="IPR005097">
    <property type="entry name" value="Sacchrp_dh_NADP-bd"/>
</dbReference>
<keyword evidence="2" id="KW-0812">Transmembrane</keyword>
<dbReference type="PANTHER" id="PTHR12286:SF5">
    <property type="entry name" value="SACCHAROPINE DEHYDROGENASE-LIKE OXIDOREDUCTASE"/>
    <property type="match status" value="1"/>
</dbReference>
<evidence type="ECO:0000313" key="5">
    <source>
        <dbReference type="Proteomes" id="UP000024837"/>
    </source>
</evidence>
<feature type="domain" description="Saccharopine dehydrogenase NADP binding" evidence="3">
    <location>
        <begin position="10"/>
        <end position="138"/>
    </location>
</feature>
<keyword evidence="2" id="KW-1133">Transmembrane helix</keyword>
<reference evidence="4 5" key="1">
    <citation type="submission" date="2013-05" db="EMBL/GenBank/DDBJ databases">
        <title>Drechslerella stenobrocha genome reveals carnivorous origination and mechanical trapping mechanism of predatory fungi.</title>
        <authorList>
            <person name="Liu X."/>
            <person name="Zhang W."/>
            <person name="Liu K."/>
        </authorList>
    </citation>
    <scope>NUCLEOTIDE SEQUENCE [LARGE SCALE GENOMIC DNA]</scope>
    <source>
        <strain evidence="4 5">248</strain>
    </source>
</reference>
<comment type="similarity">
    <text evidence="1">Belongs to the saccharopine dehydrogenase family.</text>
</comment>
<dbReference type="SUPFAM" id="SSF51735">
    <property type="entry name" value="NAD(P)-binding Rossmann-fold domains"/>
    <property type="match status" value="1"/>
</dbReference>
<dbReference type="GO" id="GO:0005739">
    <property type="term" value="C:mitochondrion"/>
    <property type="evidence" value="ECO:0007669"/>
    <property type="project" value="TreeGrafter"/>
</dbReference>
<dbReference type="Proteomes" id="UP000024837">
    <property type="component" value="Unassembled WGS sequence"/>
</dbReference>
<feature type="transmembrane region" description="Helical" evidence="2">
    <location>
        <begin position="6"/>
        <end position="27"/>
    </location>
</feature>
<dbReference type="OrthoDB" id="10268090at2759"/>
<evidence type="ECO:0000256" key="2">
    <source>
        <dbReference type="SAM" id="Phobius"/>
    </source>
</evidence>
<dbReference type="HOGENOM" id="CLU_031002_0_1_1"/>
<keyword evidence="2" id="KW-0472">Membrane</keyword>
<proteinExistence type="inferred from homology"/>
<dbReference type="GO" id="GO:0005811">
    <property type="term" value="C:lipid droplet"/>
    <property type="evidence" value="ECO:0007669"/>
    <property type="project" value="TreeGrafter"/>
</dbReference>
<evidence type="ECO:0000256" key="1">
    <source>
        <dbReference type="ARBA" id="ARBA00038048"/>
    </source>
</evidence>
<dbReference type="AlphaFoldDB" id="W7I6Q4"/>
<dbReference type="InterPro" id="IPR051276">
    <property type="entry name" value="Saccharopine_DH-like_oxidrdct"/>
</dbReference>
<gene>
    <name evidence="4" type="ORF">DRE_06763</name>
</gene>
<accession>W7I6Q4</accession>